<reference evidence="6" key="1">
    <citation type="journal article" date="2015" name="Nature">
        <title>Complex archaea that bridge the gap between prokaryotes and eukaryotes.</title>
        <authorList>
            <person name="Spang A."/>
            <person name="Saw J.H."/>
            <person name="Jorgensen S.L."/>
            <person name="Zaremba-Niedzwiedzka K."/>
            <person name="Martijn J."/>
            <person name="Lind A.E."/>
            <person name="van Eijk R."/>
            <person name="Schleper C."/>
            <person name="Guy L."/>
            <person name="Ettema T.J."/>
        </authorList>
    </citation>
    <scope>NUCLEOTIDE SEQUENCE</scope>
</reference>
<evidence type="ECO:0000256" key="2">
    <source>
        <dbReference type="ARBA" id="ARBA00005695"/>
    </source>
</evidence>
<proteinExistence type="inferred from homology"/>
<keyword evidence="3" id="KW-0813">Transport</keyword>
<feature type="domain" description="Solute-binding protein family 5" evidence="5">
    <location>
        <begin position="1"/>
        <end position="138"/>
    </location>
</feature>
<dbReference type="PANTHER" id="PTHR30290:SF10">
    <property type="entry name" value="PERIPLASMIC OLIGOPEPTIDE-BINDING PROTEIN-RELATED"/>
    <property type="match status" value="1"/>
</dbReference>
<dbReference type="Gene3D" id="3.10.105.10">
    <property type="entry name" value="Dipeptide-binding Protein, Domain 3"/>
    <property type="match status" value="1"/>
</dbReference>
<dbReference type="Pfam" id="PF00496">
    <property type="entry name" value="SBP_bac_5"/>
    <property type="match status" value="1"/>
</dbReference>
<dbReference type="SUPFAM" id="SSF53850">
    <property type="entry name" value="Periplasmic binding protein-like II"/>
    <property type="match status" value="1"/>
</dbReference>
<evidence type="ECO:0000259" key="5">
    <source>
        <dbReference type="Pfam" id="PF00496"/>
    </source>
</evidence>
<comment type="subcellular location">
    <subcellularLocation>
        <location evidence="1">Cell envelope</location>
    </subcellularLocation>
</comment>
<comment type="caution">
    <text evidence="6">The sequence shown here is derived from an EMBL/GenBank/DDBJ whole genome shotgun (WGS) entry which is preliminary data.</text>
</comment>
<name>A0A0F9EIK2_9ZZZZ</name>
<dbReference type="Gene3D" id="3.40.190.10">
    <property type="entry name" value="Periplasmic binding protein-like II"/>
    <property type="match status" value="1"/>
</dbReference>
<dbReference type="AlphaFoldDB" id="A0A0F9EIK2"/>
<dbReference type="GO" id="GO:0030313">
    <property type="term" value="C:cell envelope"/>
    <property type="evidence" value="ECO:0007669"/>
    <property type="project" value="UniProtKB-SubCell"/>
</dbReference>
<dbReference type="GO" id="GO:1904680">
    <property type="term" value="F:peptide transmembrane transporter activity"/>
    <property type="evidence" value="ECO:0007669"/>
    <property type="project" value="TreeGrafter"/>
</dbReference>
<protein>
    <recommendedName>
        <fullName evidence="5">Solute-binding protein family 5 domain-containing protein</fullName>
    </recommendedName>
</protein>
<comment type="similarity">
    <text evidence="2">Belongs to the bacterial solute-binding protein 5 family.</text>
</comment>
<evidence type="ECO:0000313" key="6">
    <source>
        <dbReference type="EMBL" id="KKL66136.1"/>
    </source>
</evidence>
<evidence type="ECO:0000256" key="4">
    <source>
        <dbReference type="ARBA" id="ARBA00022729"/>
    </source>
</evidence>
<dbReference type="EMBL" id="LAZR01027302">
    <property type="protein sequence ID" value="KKL66136.1"/>
    <property type="molecule type" value="Genomic_DNA"/>
</dbReference>
<dbReference type="GO" id="GO:0015833">
    <property type="term" value="P:peptide transport"/>
    <property type="evidence" value="ECO:0007669"/>
    <property type="project" value="TreeGrafter"/>
</dbReference>
<gene>
    <name evidence="6" type="ORF">LCGC14_2148010</name>
</gene>
<evidence type="ECO:0000256" key="3">
    <source>
        <dbReference type="ARBA" id="ARBA00022448"/>
    </source>
</evidence>
<sequence length="217" mass="24240">MAIDKEVLAEVVLKDLVVPAKGILPKGMPGFNEDLEGLPFDPDRARELLEEAGGARSLGEISLLSSGLGASVGPIIEAIVAMWEDNLGVTVDLSQEDFGLFLRDLDEGNFQMFDLGWIADYVDPQNFLDIKLHSASANNETMYRNAEVDALLEEARTEEDQDRRLELYQQAEEIIVQDAPWIPLYHGKSNALIKPYVEDYFIAPFVIPNLRYVSIAR</sequence>
<dbReference type="InterPro" id="IPR000914">
    <property type="entry name" value="SBP_5_dom"/>
</dbReference>
<evidence type="ECO:0000256" key="1">
    <source>
        <dbReference type="ARBA" id="ARBA00004196"/>
    </source>
</evidence>
<keyword evidence="4" id="KW-0732">Signal</keyword>
<accession>A0A0F9EIK2</accession>
<dbReference type="PANTHER" id="PTHR30290">
    <property type="entry name" value="PERIPLASMIC BINDING COMPONENT OF ABC TRANSPORTER"/>
    <property type="match status" value="1"/>
</dbReference>
<dbReference type="InterPro" id="IPR039424">
    <property type="entry name" value="SBP_5"/>
</dbReference>
<organism evidence="6">
    <name type="scientific">marine sediment metagenome</name>
    <dbReference type="NCBI Taxonomy" id="412755"/>
    <lineage>
        <taxon>unclassified sequences</taxon>
        <taxon>metagenomes</taxon>
        <taxon>ecological metagenomes</taxon>
    </lineage>
</organism>